<accession>A0ABT5V7D9</accession>
<name>A0ABT5V7D9_9ACTO</name>
<sequence>MDTAQNFAPDLVANNLTKNFGNVAALRRVSLRIPGGQSVAIMGPSGSGKSTLLHCLAGIIAPTTGTVLLGNEPISDMSDGQRSKMRLEHFGFVFQDGQLVPELPARENVAVPLLLQGKPRREALAAADMWLARLGVEPERHRRPGEMSGGQLQRVAIARALAGQPAVVFADEPTGALDQATGHEVTQILTTAAKMSGATLIIVTHDPNVAAWCERLVEIRDGVIHADSATVPVAEQPGPARPGATQPGGAPGAPWPGTATTANGGELQ</sequence>
<dbReference type="PROSITE" id="PS00211">
    <property type="entry name" value="ABC_TRANSPORTER_1"/>
    <property type="match status" value="1"/>
</dbReference>
<protein>
    <submittedName>
        <fullName evidence="6">ABC transporter ATP-binding protein</fullName>
    </submittedName>
</protein>
<comment type="caution">
    <text evidence="6">The sequence shown here is derived from an EMBL/GenBank/DDBJ whole genome shotgun (WGS) entry which is preliminary data.</text>
</comment>
<evidence type="ECO:0000256" key="4">
    <source>
        <dbReference type="SAM" id="MobiDB-lite"/>
    </source>
</evidence>
<feature type="compositionally biased region" description="Low complexity" evidence="4">
    <location>
        <begin position="255"/>
        <end position="268"/>
    </location>
</feature>
<reference evidence="6 7" key="1">
    <citation type="submission" date="2023-02" db="EMBL/GenBank/DDBJ databases">
        <title>Defining the Infant Male Urobiome and Moving Towards Mechanisms in Urobiome Research.</title>
        <authorList>
            <person name="Reasoner S."/>
            <person name="Flores V."/>
            <person name="Van Horn G."/>
            <person name="Morales G."/>
            <person name="Peard L."/>
            <person name="Abelson B."/>
            <person name="Manuel C."/>
            <person name="Lee J."/>
            <person name="Baker B."/>
            <person name="Williams T."/>
            <person name="Schmitz J."/>
            <person name="Clayton D."/>
            <person name="Hadjifrangiskou M."/>
        </authorList>
    </citation>
    <scope>NUCLEOTIDE SEQUENCE [LARGE SCALE GENOMIC DNA]</scope>
    <source>
        <strain evidence="6 7">AS1053</strain>
    </source>
</reference>
<dbReference type="CDD" id="cd03255">
    <property type="entry name" value="ABC_MJ0796_LolCDE_FtsE"/>
    <property type="match status" value="1"/>
</dbReference>
<dbReference type="GO" id="GO:0005524">
    <property type="term" value="F:ATP binding"/>
    <property type="evidence" value="ECO:0007669"/>
    <property type="project" value="UniProtKB-KW"/>
</dbReference>
<organism evidence="6 7">
    <name type="scientific">Actinotignum sanguinis</name>
    <dbReference type="NCBI Taxonomy" id="1445614"/>
    <lineage>
        <taxon>Bacteria</taxon>
        <taxon>Bacillati</taxon>
        <taxon>Actinomycetota</taxon>
        <taxon>Actinomycetes</taxon>
        <taxon>Actinomycetales</taxon>
        <taxon>Actinomycetaceae</taxon>
        <taxon>Actinotignum</taxon>
    </lineage>
</organism>
<dbReference type="PANTHER" id="PTHR24220">
    <property type="entry name" value="IMPORT ATP-BINDING PROTEIN"/>
    <property type="match status" value="1"/>
</dbReference>
<evidence type="ECO:0000313" key="7">
    <source>
        <dbReference type="Proteomes" id="UP001219297"/>
    </source>
</evidence>
<keyword evidence="1" id="KW-0813">Transport</keyword>
<dbReference type="RefSeq" id="WP_274778532.1">
    <property type="nucleotide sequence ID" value="NZ_CAMXYX010000026.1"/>
</dbReference>
<dbReference type="PROSITE" id="PS50893">
    <property type="entry name" value="ABC_TRANSPORTER_2"/>
    <property type="match status" value="1"/>
</dbReference>
<keyword evidence="7" id="KW-1185">Reference proteome</keyword>
<dbReference type="Gene3D" id="3.40.50.300">
    <property type="entry name" value="P-loop containing nucleotide triphosphate hydrolases"/>
    <property type="match status" value="1"/>
</dbReference>
<feature type="compositionally biased region" description="Low complexity" evidence="4">
    <location>
        <begin position="237"/>
        <end position="248"/>
    </location>
</feature>
<evidence type="ECO:0000256" key="2">
    <source>
        <dbReference type="ARBA" id="ARBA00022741"/>
    </source>
</evidence>
<dbReference type="InterPro" id="IPR003593">
    <property type="entry name" value="AAA+_ATPase"/>
</dbReference>
<gene>
    <name evidence="6" type="ORF">PWJ81_05350</name>
</gene>
<dbReference type="EMBL" id="JARBHI010000010">
    <property type="protein sequence ID" value="MDE1656495.1"/>
    <property type="molecule type" value="Genomic_DNA"/>
</dbReference>
<evidence type="ECO:0000256" key="1">
    <source>
        <dbReference type="ARBA" id="ARBA00022448"/>
    </source>
</evidence>
<keyword evidence="3 6" id="KW-0067">ATP-binding</keyword>
<evidence type="ECO:0000313" key="6">
    <source>
        <dbReference type="EMBL" id="MDE1656495.1"/>
    </source>
</evidence>
<dbReference type="InterPro" id="IPR017871">
    <property type="entry name" value="ABC_transporter-like_CS"/>
</dbReference>
<dbReference type="Proteomes" id="UP001219297">
    <property type="component" value="Unassembled WGS sequence"/>
</dbReference>
<dbReference type="InterPro" id="IPR027417">
    <property type="entry name" value="P-loop_NTPase"/>
</dbReference>
<dbReference type="Pfam" id="PF00005">
    <property type="entry name" value="ABC_tran"/>
    <property type="match status" value="1"/>
</dbReference>
<dbReference type="PANTHER" id="PTHR24220:SF685">
    <property type="entry name" value="ABC TRANSPORTER RELATED"/>
    <property type="match status" value="1"/>
</dbReference>
<dbReference type="InterPro" id="IPR003439">
    <property type="entry name" value="ABC_transporter-like_ATP-bd"/>
</dbReference>
<keyword evidence="2" id="KW-0547">Nucleotide-binding</keyword>
<feature type="domain" description="ABC transporter" evidence="5">
    <location>
        <begin position="11"/>
        <end position="246"/>
    </location>
</feature>
<evidence type="ECO:0000256" key="3">
    <source>
        <dbReference type="ARBA" id="ARBA00022840"/>
    </source>
</evidence>
<dbReference type="InterPro" id="IPR017911">
    <property type="entry name" value="MacB-like_ATP-bd"/>
</dbReference>
<dbReference type="SUPFAM" id="SSF52540">
    <property type="entry name" value="P-loop containing nucleoside triphosphate hydrolases"/>
    <property type="match status" value="1"/>
</dbReference>
<feature type="region of interest" description="Disordered" evidence="4">
    <location>
        <begin position="233"/>
        <end position="268"/>
    </location>
</feature>
<evidence type="ECO:0000259" key="5">
    <source>
        <dbReference type="PROSITE" id="PS50893"/>
    </source>
</evidence>
<dbReference type="InterPro" id="IPR015854">
    <property type="entry name" value="ABC_transpr_LolD-like"/>
</dbReference>
<proteinExistence type="predicted"/>
<dbReference type="SMART" id="SM00382">
    <property type="entry name" value="AAA"/>
    <property type="match status" value="1"/>
</dbReference>